<evidence type="ECO:0000256" key="2">
    <source>
        <dbReference type="ARBA" id="ARBA00010183"/>
    </source>
</evidence>
<sequence length="261" mass="28321">MAELAACIASVWNGSVNMRAKAPPSRRPDDALLLDSIEAITGIRFSNVGLLRRALTHASAKGVAEGADYQRLEFLGDRVLGLVVAQMVFEANPRAPEGEMSLRLNALVNAETLAEIAEEVGLSGLISTGRELRPQAGRKLVNLRADVMEALIAALYIEAGLEAANAFIRRHWDSRSKAPSAARRDPKTELQEWSHQFAKSVPAYTVDSRSGPDHDPVFTVSVRIEGVEPGMGSGRSKREAEQAAAMNILLREGVWREEAKA</sequence>
<evidence type="ECO:0000313" key="17">
    <source>
        <dbReference type="Proteomes" id="UP000242763"/>
    </source>
</evidence>
<evidence type="ECO:0000259" key="14">
    <source>
        <dbReference type="PROSITE" id="PS50137"/>
    </source>
</evidence>
<dbReference type="CDD" id="cd00593">
    <property type="entry name" value="RIBOc"/>
    <property type="match status" value="1"/>
</dbReference>
<dbReference type="PROSITE" id="PS50137">
    <property type="entry name" value="DS_RBD"/>
    <property type="match status" value="1"/>
</dbReference>
<dbReference type="HAMAP" id="MF_00104">
    <property type="entry name" value="RNase_III"/>
    <property type="match status" value="1"/>
</dbReference>
<dbReference type="GO" id="GO:0005737">
    <property type="term" value="C:cytoplasm"/>
    <property type="evidence" value="ECO:0007669"/>
    <property type="project" value="UniProtKB-SubCell"/>
</dbReference>
<dbReference type="PANTHER" id="PTHR11207">
    <property type="entry name" value="RIBONUCLEASE III"/>
    <property type="match status" value="1"/>
</dbReference>
<evidence type="ECO:0000256" key="13">
    <source>
        <dbReference type="HAMAP-Rule" id="MF_00104"/>
    </source>
</evidence>
<dbReference type="GO" id="GO:0006364">
    <property type="term" value="P:rRNA processing"/>
    <property type="evidence" value="ECO:0007669"/>
    <property type="project" value="UniProtKB-UniRule"/>
</dbReference>
<dbReference type="PROSITE" id="PS50142">
    <property type="entry name" value="RNASE_3_2"/>
    <property type="match status" value="1"/>
</dbReference>
<feature type="active site" evidence="13">
    <location>
        <position position="149"/>
    </location>
</feature>
<dbReference type="GO" id="GO:0004525">
    <property type="term" value="F:ribonuclease III activity"/>
    <property type="evidence" value="ECO:0007669"/>
    <property type="project" value="UniProtKB-UniRule"/>
</dbReference>
<accession>A0A1I3N3V3</accession>
<comment type="subunit">
    <text evidence="13">Homodimer.</text>
</comment>
<evidence type="ECO:0000256" key="5">
    <source>
        <dbReference type="ARBA" id="ARBA00022664"/>
    </source>
</evidence>
<dbReference type="Gene3D" id="1.10.1520.10">
    <property type="entry name" value="Ribonuclease III domain"/>
    <property type="match status" value="1"/>
</dbReference>
<evidence type="ECO:0000256" key="10">
    <source>
        <dbReference type="ARBA" id="ARBA00022801"/>
    </source>
</evidence>
<dbReference type="SUPFAM" id="SSF54768">
    <property type="entry name" value="dsRNA-binding domain-like"/>
    <property type="match status" value="1"/>
</dbReference>
<comment type="similarity">
    <text evidence="2">Belongs to the ribonuclease III family.</text>
</comment>
<keyword evidence="13" id="KW-0699">rRNA-binding</keyword>
<keyword evidence="12 13" id="KW-0694">RNA-binding</keyword>
<gene>
    <name evidence="13" type="primary">rnc</name>
    <name evidence="16" type="ORF">SAMN03080618_01941</name>
</gene>
<dbReference type="InterPro" id="IPR011907">
    <property type="entry name" value="RNase_III"/>
</dbReference>
<name>A0A1I3N3V3_9HYPH</name>
<comment type="function">
    <text evidence="13">Digests double-stranded RNA. Involved in the processing of primary rRNA transcript to yield the immediate precursors to the large and small rRNAs (23S and 16S). Processes some mRNAs, and tRNAs when they are encoded in the rRNA operon. Processes pre-crRNA and tracrRNA of type II CRISPR loci if present in the organism.</text>
</comment>
<dbReference type="EMBL" id="FORF01000010">
    <property type="protein sequence ID" value="SFJ03953.1"/>
    <property type="molecule type" value="Genomic_DNA"/>
</dbReference>
<evidence type="ECO:0000256" key="8">
    <source>
        <dbReference type="ARBA" id="ARBA00022723"/>
    </source>
</evidence>
<dbReference type="PROSITE" id="PS00517">
    <property type="entry name" value="RNASE_3_1"/>
    <property type="match status" value="1"/>
</dbReference>
<keyword evidence="6 13" id="KW-0819">tRNA processing</keyword>
<protein>
    <recommendedName>
        <fullName evidence="13">Ribonuclease 3</fullName>
        <ecNumber evidence="13">3.1.26.3</ecNumber>
    </recommendedName>
    <alternativeName>
        <fullName evidence="13">Ribonuclease III</fullName>
        <shortName evidence="13">RNase III</shortName>
    </alternativeName>
</protein>
<evidence type="ECO:0000256" key="1">
    <source>
        <dbReference type="ARBA" id="ARBA00000109"/>
    </source>
</evidence>
<keyword evidence="8 13" id="KW-0479">Metal-binding</keyword>
<dbReference type="SMART" id="SM00535">
    <property type="entry name" value="RIBOc"/>
    <property type="match status" value="1"/>
</dbReference>
<evidence type="ECO:0000256" key="12">
    <source>
        <dbReference type="ARBA" id="ARBA00022884"/>
    </source>
</evidence>
<proteinExistence type="inferred from homology"/>
<evidence type="ECO:0000256" key="9">
    <source>
        <dbReference type="ARBA" id="ARBA00022759"/>
    </source>
</evidence>
<comment type="cofactor">
    <cofactor evidence="13">
        <name>Mg(2+)</name>
        <dbReference type="ChEBI" id="CHEBI:18420"/>
    </cofactor>
</comment>
<organism evidence="16 17">
    <name type="scientific">Aquamicrobium aerolatum DSM 21857</name>
    <dbReference type="NCBI Taxonomy" id="1121003"/>
    <lineage>
        <taxon>Bacteria</taxon>
        <taxon>Pseudomonadati</taxon>
        <taxon>Pseudomonadota</taxon>
        <taxon>Alphaproteobacteria</taxon>
        <taxon>Hyphomicrobiales</taxon>
        <taxon>Phyllobacteriaceae</taxon>
        <taxon>Aerobium</taxon>
    </lineage>
</organism>
<keyword evidence="10 13" id="KW-0378">Hydrolase</keyword>
<feature type="domain" description="DRBM" evidence="14">
    <location>
        <begin position="185"/>
        <end position="249"/>
    </location>
</feature>
<dbReference type="SUPFAM" id="SSF69065">
    <property type="entry name" value="RNase III domain-like"/>
    <property type="match status" value="1"/>
</dbReference>
<dbReference type="AlphaFoldDB" id="A0A1I3N3V3"/>
<keyword evidence="4 13" id="KW-0698">rRNA processing</keyword>
<keyword evidence="3 13" id="KW-0963">Cytoplasm</keyword>
<dbReference type="EC" id="3.1.26.3" evidence="13"/>
<dbReference type="GO" id="GO:0003725">
    <property type="term" value="F:double-stranded RNA binding"/>
    <property type="evidence" value="ECO:0007669"/>
    <property type="project" value="TreeGrafter"/>
</dbReference>
<evidence type="ECO:0000256" key="11">
    <source>
        <dbReference type="ARBA" id="ARBA00022842"/>
    </source>
</evidence>
<dbReference type="FunFam" id="3.30.160.20:FF:000003">
    <property type="entry name" value="Ribonuclease 3"/>
    <property type="match status" value="1"/>
</dbReference>
<feature type="binding site" evidence="13">
    <location>
        <position position="146"/>
    </location>
    <ligand>
        <name>Mg(2+)</name>
        <dbReference type="ChEBI" id="CHEBI:18420"/>
    </ligand>
</feature>
<dbReference type="PANTHER" id="PTHR11207:SF0">
    <property type="entry name" value="RIBONUCLEASE 3"/>
    <property type="match status" value="1"/>
</dbReference>
<dbReference type="GO" id="GO:0019843">
    <property type="term" value="F:rRNA binding"/>
    <property type="evidence" value="ECO:0007669"/>
    <property type="project" value="UniProtKB-KW"/>
</dbReference>
<dbReference type="InterPro" id="IPR014720">
    <property type="entry name" value="dsRBD_dom"/>
</dbReference>
<dbReference type="InterPro" id="IPR000999">
    <property type="entry name" value="RNase_III_dom"/>
</dbReference>
<keyword evidence="9 13" id="KW-0255">Endonuclease</keyword>
<dbReference type="SMART" id="SM00358">
    <property type="entry name" value="DSRM"/>
    <property type="match status" value="1"/>
</dbReference>
<evidence type="ECO:0000313" key="16">
    <source>
        <dbReference type="EMBL" id="SFJ03953.1"/>
    </source>
</evidence>
<dbReference type="Pfam" id="PF14622">
    <property type="entry name" value="Ribonucleas_3_3"/>
    <property type="match status" value="1"/>
</dbReference>
<dbReference type="InterPro" id="IPR036389">
    <property type="entry name" value="RNase_III_sf"/>
</dbReference>
<comment type="subcellular location">
    <subcellularLocation>
        <location evidence="13">Cytoplasm</location>
    </subcellularLocation>
</comment>
<reference evidence="17" key="1">
    <citation type="submission" date="2016-10" db="EMBL/GenBank/DDBJ databases">
        <authorList>
            <person name="Varghese N."/>
            <person name="Submissions S."/>
        </authorList>
    </citation>
    <scope>NUCLEOTIDE SEQUENCE [LARGE SCALE GENOMIC DNA]</scope>
    <source>
        <strain evidence="17">DSM 21857</strain>
    </source>
</reference>
<keyword evidence="11 13" id="KW-0460">Magnesium</keyword>
<evidence type="ECO:0000256" key="4">
    <source>
        <dbReference type="ARBA" id="ARBA00022552"/>
    </source>
</evidence>
<dbReference type="Proteomes" id="UP000242763">
    <property type="component" value="Unassembled WGS sequence"/>
</dbReference>
<keyword evidence="17" id="KW-1185">Reference proteome</keyword>
<dbReference type="NCBIfam" id="TIGR02191">
    <property type="entry name" value="RNaseIII"/>
    <property type="match status" value="1"/>
</dbReference>
<dbReference type="Pfam" id="PF00035">
    <property type="entry name" value="dsrm"/>
    <property type="match status" value="1"/>
</dbReference>
<dbReference type="STRING" id="1121003.SAMN03080618_01941"/>
<dbReference type="GO" id="GO:0046872">
    <property type="term" value="F:metal ion binding"/>
    <property type="evidence" value="ECO:0007669"/>
    <property type="project" value="UniProtKB-KW"/>
</dbReference>
<dbReference type="GO" id="GO:0006397">
    <property type="term" value="P:mRNA processing"/>
    <property type="evidence" value="ECO:0007669"/>
    <property type="project" value="UniProtKB-UniRule"/>
</dbReference>
<evidence type="ECO:0000256" key="6">
    <source>
        <dbReference type="ARBA" id="ARBA00022694"/>
    </source>
</evidence>
<dbReference type="CDD" id="cd10845">
    <property type="entry name" value="DSRM_RNAse_III_family"/>
    <property type="match status" value="1"/>
</dbReference>
<keyword evidence="5 13" id="KW-0507">mRNA processing</keyword>
<keyword evidence="7 13" id="KW-0540">Nuclease</keyword>
<evidence type="ECO:0000259" key="15">
    <source>
        <dbReference type="PROSITE" id="PS50142"/>
    </source>
</evidence>
<dbReference type="GO" id="GO:0010468">
    <property type="term" value="P:regulation of gene expression"/>
    <property type="evidence" value="ECO:0007669"/>
    <property type="project" value="TreeGrafter"/>
</dbReference>
<feature type="binding site" evidence="13">
    <location>
        <position position="149"/>
    </location>
    <ligand>
        <name>Mg(2+)</name>
        <dbReference type="ChEBI" id="CHEBI:18420"/>
    </ligand>
</feature>
<feature type="domain" description="RNase III" evidence="15">
    <location>
        <begin position="34"/>
        <end position="160"/>
    </location>
</feature>
<feature type="active site" evidence="13">
    <location>
        <position position="77"/>
    </location>
</feature>
<dbReference type="GO" id="GO:0008033">
    <property type="term" value="P:tRNA processing"/>
    <property type="evidence" value="ECO:0007669"/>
    <property type="project" value="UniProtKB-KW"/>
</dbReference>
<feature type="binding site" evidence="13">
    <location>
        <position position="73"/>
    </location>
    <ligand>
        <name>Mg(2+)</name>
        <dbReference type="ChEBI" id="CHEBI:18420"/>
    </ligand>
</feature>
<comment type="catalytic activity">
    <reaction evidence="1 13">
        <text>Endonucleolytic cleavage to 5'-phosphomonoester.</text>
        <dbReference type="EC" id="3.1.26.3"/>
    </reaction>
</comment>
<dbReference type="Gene3D" id="3.30.160.20">
    <property type="match status" value="1"/>
</dbReference>
<evidence type="ECO:0000256" key="7">
    <source>
        <dbReference type="ARBA" id="ARBA00022722"/>
    </source>
</evidence>
<evidence type="ECO:0000256" key="3">
    <source>
        <dbReference type="ARBA" id="ARBA00022490"/>
    </source>
</evidence>